<name>A0A1I2F3E5_9BACT</name>
<evidence type="ECO:0000256" key="1">
    <source>
        <dbReference type="ARBA" id="ARBA00023002"/>
    </source>
</evidence>
<dbReference type="AlphaFoldDB" id="A0A1I2F3E5"/>
<comment type="function">
    <text evidence="3 7">Has an important function as a repair enzyme for proteins that have been inactivated by oxidation. Catalyzes the reversible oxidation-reduction of methionine sulfoxide in proteins to methionine.</text>
</comment>
<evidence type="ECO:0000259" key="8">
    <source>
        <dbReference type="PROSITE" id="PS51790"/>
    </source>
</evidence>
<comment type="catalytic activity">
    <reaction evidence="4 7">
        <text>L-methionyl-[protein] + [thioredoxin]-disulfide + H2O = L-methionyl-(S)-S-oxide-[protein] + [thioredoxin]-dithiol</text>
        <dbReference type="Rhea" id="RHEA:14217"/>
        <dbReference type="Rhea" id="RHEA-COMP:10698"/>
        <dbReference type="Rhea" id="RHEA-COMP:10700"/>
        <dbReference type="Rhea" id="RHEA-COMP:12313"/>
        <dbReference type="Rhea" id="RHEA-COMP:12315"/>
        <dbReference type="ChEBI" id="CHEBI:15377"/>
        <dbReference type="ChEBI" id="CHEBI:16044"/>
        <dbReference type="ChEBI" id="CHEBI:29950"/>
        <dbReference type="ChEBI" id="CHEBI:44120"/>
        <dbReference type="ChEBI" id="CHEBI:50058"/>
        <dbReference type="EC" id="1.8.4.11"/>
    </reaction>
</comment>
<feature type="active site" evidence="7">
    <location>
        <position position="164"/>
    </location>
</feature>
<dbReference type="HAMAP" id="MF_01401">
    <property type="entry name" value="MsrA"/>
    <property type="match status" value="1"/>
</dbReference>
<reference evidence="9 10" key="1">
    <citation type="submission" date="2016-10" db="EMBL/GenBank/DDBJ databases">
        <authorList>
            <person name="de Groot N.N."/>
        </authorList>
    </citation>
    <scope>NUCLEOTIDE SEQUENCE [LARGE SCALE GENOMIC DNA]</scope>
    <source>
        <strain evidence="9 10">CGMCC 1.9156</strain>
    </source>
</reference>
<evidence type="ECO:0000256" key="7">
    <source>
        <dbReference type="HAMAP-Rule" id="MF_01401"/>
    </source>
</evidence>
<protein>
    <recommendedName>
        <fullName evidence="7">Peptide methionine sulfoxide reductase MsrA</fullName>
        <shortName evidence="7">Protein-methionine-S-oxide reductase</shortName>
        <ecNumber evidence="7">1.8.4.11</ecNumber>
    </recommendedName>
    <alternativeName>
        <fullName evidence="7">Peptide-methionine (S)-S-oxide reductase</fullName>
        <shortName evidence="7">Peptide Met(O) reductase</shortName>
    </alternativeName>
</protein>
<dbReference type="RefSeq" id="WP_093918990.1">
    <property type="nucleotide sequence ID" value="NZ_FONW01000002.1"/>
</dbReference>
<dbReference type="InterPro" id="IPR002579">
    <property type="entry name" value="Met_Sox_Rdtase_MsrB_dom"/>
</dbReference>
<dbReference type="PROSITE" id="PS51790">
    <property type="entry name" value="MSRB"/>
    <property type="match status" value="1"/>
</dbReference>
<dbReference type="GO" id="GO:0033743">
    <property type="term" value="F:peptide-methionine (R)-S-oxide reductase activity"/>
    <property type="evidence" value="ECO:0007669"/>
    <property type="project" value="UniProtKB-EC"/>
</dbReference>
<dbReference type="Pfam" id="PF01625">
    <property type="entry name" value="PMSR"/>
    <property type="match status" value="1"/>
</dbReference>
<dbReference type="Pfam" id="PF01641">
    <property type="entry name" value="SelR"/>
    <property type="match status" value="1"/>
</dbReference>
<dbReference type="PANTHER" id="PTHR43774:SF1">
    <property type="entry name" value="PEPTIDE METHIONINE SULFOXIDE REDUCTASE MSRA 2"/>
    <property type="match status" value="1"/>
</dbReference>
<keyword evidence="1 7" id="KW-0560">Oxidoreductase</keyword>
<dbReference type="InterPro" id="IPR011057">
    <property type="entry name" value="Mss4-like_sf"/>
</dbReference>
<feature type="domain" description="MsrB" evidence="8">
    <location>
        <begin position="27"/>
        <end position="147"/>
    </location>
</feature>
<dbReference type="NCBIfam" id="TIGR00357">
    <property type="entry name" value="peptide-methionine (R)-S-oxide reductase MsrB"/>
    <property type="match status" value="1"/>
</dbReference>
<dbReference type="NCBIfam" id="NF004036">
    <property type="entry name" value="PRK05508.1"/>
    <property type="match status" value="1"/>
</dbReference>
<comment type="similarity">
    <text evidence="7">Belongs to the MsrA Met sulfoxide reductase family.</text>
</comment>
<comment type="catalytic activity">
    <reaction evidence="5">
        <text>L-methionyl-[protein] + [thioredoxin]-disulfide + H2O = L-methionyl-(R)-S-oxide-[protein] + [thioredoxin]-dithiol</text>
        <dbReference type="Rhea" id="RHEA:24164"/>
        <dbReference type="Rhea" id="RHEA-COMP:10698"/>
        <dbReference type="Rhea" id="RHEA-COMP:10700"/>
        <dbReference type="Rhea" id="RHEA-COMP:12313"/>
        <dbReference type="Rhea" id="RHEA-COMP:12314"/>
        <dbReference type="ChEBI" id="CHEBI:15377"/>
        <dbReference type="ChEBI" id="CHEBI:16044"/>
        <dbReference type="ChEBI" id="CHEBI:29950"/>
        <dbReference type="ChEBI" id="CHEBI:45764"/>
        <dbReference type="ChEBI" id="CHEBI:50058"/>
        <dbReference type="EC" id="1.8.4.12"/>
    </reaction>
</comment>
<dbReference type="SUPFAM" id="SSF55068">
    <property type="entry name" value="Peptide methionine sulfoxide reductase"/>
    <property type="match status" value="1"/>
</dbReference>
<dbReference type="SUPFAM" id="SSF51316">
    <property type="entry name" value="Mss4-like"/>
    <property type="match status" value="1"/>
</dbReference>
<dbReference type="Gene3D" id="3.30.1060.10">
    <property type="entry name" value="Peptide methionine sulphoxide reductase MsrA"/>
    <property type="match status" value="1"/>
</dbReference>
<dbReference type="EMBL" id="FONW01000002">
    <property type="protein sequence ID" value="SFE99228.1"/>
    <property type="molecule type" value="Genomic_DNA"/>
</dbReference>
<dbReference type="NCBIfam" id="NF004042">
    <property type="entry name" value="PRK05550.1"/>
    <property type="match status" value="1"/>
</dbReference>
<evidence type="ECO:0000256" key="2">
    <source>
        <dbReference type="ARBA" id="ARBA00023268"/>
    </source>
</evidence>
<dbReference type="NCBIfam" id="TIGR00401">
    <property type="entry name" value="msrA"/>
    <property type="match status" value="1"/>
</dbReference>
<keyword evidence="2" id="KW-0511">Multifunctional enzyme</keyword>
<evidence type="ECO:0000256" key="3">
    <source>
        <dbReference type="ARBA" id="ARBA00024679"/>
    </source>
</evidence>
<keyword evidence="10" id="KW-1185">Reference proteome</keyword>
<evidence type="ECO:0000256" key="6">
    <source>
        <dbReference type="ARBA" id="ARBA00048782"/>
    </source>
</evidence>
<gene>
    <name evidence="7" type="primary">msrA</name>
    <name evidence="9" type="ORF">SAMN05216283_102326</name>
</gene>
<dbReference type="PROSITE" id="PS51257">
    <property type="entry name" value="PROKAR_LIPOPROTEIN"/>
    <property type="match status" value="1"/>
</dbReference>
<dbReference type="Proteomes" id="UP000198964">
    <property type="component" value="Unassembled WGS sequence"/>
</dbReference>
<dbReference type="STRING" id="655355.SAMN05216283_102326"/>
<proteinExistence type="inferred from homology"/>
<evidence type="ECO:0000313" key="10">
    <source>
        <dbReference type="Proteomes" id="UP000198964"/>
    </source>
</evidence>
<dbReference type="EC" id="1.8.4.11" evidence="7"/>
<accession>A0A1I2F3E5</accession>
<organism evidence="9 10">
    <name type="scientific">Sunxiuqinia elliptica</name>
    <dbReference type="NCBI Taxonomy" id="655355"/>
    <lineage>
        <taxon>Bacteria</taxon>
        <taxon>Pseudomonadati</taxon>
        <taxon>Bacteroidota</taxon>
        <taxon>Bacteroidia</taxon>
        <taxon>Marinilabiliales</taxon>
        <taxon>Prolixibacteraceae</taxon>
        <taxon>Sunxiuqinia</taxon>
    </lineage>
</organism>
<dbReference type="InterPro" id="IPR036509">
    <property type="entry name" value="Met_Sox_Rdtase_MsrA_sf"/>
</dbReference>
<evidence type="ECO:0000256" key="4">
    <source>
        <dbReference type="ARBA" id="ARBA00047806"/>
    </source>
</evidence>
<sequence length="313" mass="35284">MKRTIFIILMGSWTLAGCAQNNKQQKMNSQFRALTPQEEHVIVHKGTERPFTGKYDQFFEEGTYVCKRCGAELYHSTNKFDAGCGWPSFDDEIPGAVKRTPDADGMRTEITCNACGAHLGHVFLNEGFTAKNTRHCVNSISLEFIPAKTGTTASTDTAYFAGGCFWGVEYYLEQAPGVISVESGYMGGSKKNPSYQDVSHHKTGHAETVRVIFRPSETSYEELTRLFFEIHDPTQLNRQGPDIGEQYRSAVFYRTEEQKKIVEGLIQLLKGKGYKVTTQVAPAATFWKAEGYHQDYYVKKGGTPYCHQRVNRF</sequence>
<dbReference type="GO" id="GO:0008113">
    <property type="term" value="F:peptide-methionine (S)-S-oxide reductase activity"/>
    <property type="evidence" value="ECO:0007669"/>
    <property type="project" value="UniProtKB-UniRule"/>
</dbReference>
<dbReference type="GO" id="GO:0033744">
    <property type="term" value="F:L-methionine:thioredoxin-disulfide S-oxidoreductase activity"/>
    <property type="evidence" value="ECO:0007669"/>
    <property type="project" value="RHEA"/>
</dbReference>
<dbReference type="InterPro" id="IPR002569">
    <property type="entry name" value="Met_Sox_Rdtase_MsrA_dom"/>
</dbReference>
<evidence type="ECO:0000313" key="9">
    <source>
        <dbReference type="EMBL" id="SFE99228.1"/>
    </source>
</evidence>
<dbReference type="Gene3D" id="2.170.150.20">
    <property type="entry name" value="Peptide methionine sulfoxide reductase"/>
    <property type="match status" value="1"/>
</dbReference>
<comment type="catalytic activity">
    <reaction evidence="6 7">
        <text>[thioredoxin]-disulfide + L-methionine + H2O = L-methionine (S)-S-oxide + [thioredoxin]-dithiol</text>
        <dbReference type="Rhea" id="RHEA:19993"/>
        <dbReference type="Rhea" id="RHEA-COMP:10698"/>
        <dbReference type="Rhea" id="RHEA-COMP:10700"/>
        <dbReference type="ChEBI" id="CHEBI:15377"/>
        <dbReference type="ChEBI" id="CHEBI:29950"/>
        <dbReference type="ChEBI" id="CHEBI:50058"/>
        <dbReference type="ChEBI" id="CHEBI:57844"/>
        <dbReference type="ChEBI" id="CHEBI:58772"/>
        <dbReference type="EC" id="1.8.4.11"/>
    </reaction>
</comment>
<evidence type="ECO:0000256" key="5">
    <source>
        <dbReference type="ARBA" id="ARBA00048488"/>
    </source>
</evidence>
<dbReference type="PANTHER" id="PTHR43774">
    <property type="entry name" value="PEPTIDE METHIONINE SULFOXIDE REDUCTASE"/>
    <property type="match status" value="1"/>
</dbReference>